<sequence length="134" mass="15152">MFENSTMIIIVPIISASIAAAGLIFTGLSYQNNTKAKYLQVLREFDNEISELEMSQTRVSNYDQFVARYLNIHERLAFLAQNRKIPGDLANYYDSSFAASLGILQMPKYQHHATDLDNLTCWCKMNGIEPGNPP</sequence>
<gene>
    <name evidence="2" type="ORF">NZNM25_07520</name>
</gene>
<organism evidence="2 3">
    <name type="scientific">Nitrosopumilus zosterae</name>
    <dbReference type="NCBI Taxonomy" id="718286"/>
    <lineage>
        <taxon>Archaea</taxon>
        <taxon>Nitrososphaerota</taxon>
        <taxon>Nitrososphaeria</taxon>
        <taxon>Nitrosopumilales</taxon>
        <taxon>Nitrosopumilaceae</taxon>
        <taxon>Nitrosopumilus</taxon>
    </lineage>
</organism>
<dbReference type="RefSeq" id="WP_109876612.1">
    <property type="nucleotide sequence ID" value="NZ_AP026695.1"/>
</dbReference>
<keyword evidence="1" id="KW-0812">Transmembrane</keyword>
<dbReference type="GeneID" id="76208924"/>
<dbReference type="AlphaFoldDB" id="A0A2S2KR02"/>
<evidence type="ECO:0000256" key="1">
    <source>
        <dbReference type="SAM" id="Phobius"/>
    </source>
</evidence>
<keyword evidence="3" id="KW-1185">Reference proteome</keyword>
<keyword evidence="1" id="KW-1133">Transmembrane helix</keyword>
<keyword evidence="1" id="KW-0472">Membrane</keyword>
<dbReference type="EMBL" id="BGKI01000004">
    <property type="protein sequence ID" value="GBH33961.1"/>
    <property type="molecule type" value="Genomic_DNA"/>
</dbReference>
<protein>
    <submittedName>
        <fullName evidence="2">Uncharacterized protein</fullName>
    </submittedName>
</protein>
<proteinExistence type="predicted"/>
<reference evidence="2 3" key="1">
    <citation type="submission" date="2018-05" db="EMBL/GenBank/DDBJ databases">
        <title>genome sequencing of Nitrosopumilus sp. NM25.</title>
        <authorList>
            <person name="Mori K."/>
            <person name="Nakagawa T."/>
        </authorList>
    </citation>
    <scope>NUCLEOTIDE SEQUENCE [LARGE SCALE GENOMIC DNA]</scope>
    <source>
        <strain evidence="2 3">NM25</strain>
    </source>
</reference>
<accession>A0A2S2KR02</accession>
<dbReference type="Proteomes" id="UP000245829">
    <property type="component" value="Unassembled WGS sequence"/>
</dbReference>
<comment type="caution">
    <text evidence="2">The sequence shown here is derived from an EMBL/GenBank/DDBJ whole genome shotgun (WGS) entry which is preliminary data.</text>
</comment>
<name>A0A2S2KR02_9ARCH</name>
<evidence type="ECO:0000313" key="2">
    <source>
        <dbReference type="EMBL" id="GBH33961.1"/>
    </source>
</evidence>
<evidence type="ECO:0000313" key="3">
    <source>
        <dbReference type="Proteomes" id="UP000245829"/>
    </source>
</evidence>
<feature type="transmembrane region" description="Helical" evidence="1">
    <location>
        <begin position="6"/>
        <end position="30"/>
    </location>
</feature>